<dbReference type="AlphaFoldDB" id="A0A7S4MNI2"/>
<accession>A0A7S4MNI2</accession>
<keyword evidence="1" id="KW-0732">Signal</keyword>
<sequence>MRGGLLLFVVVFFVVQCSAARMKSQSALLVLVYDECLAVCDDAIKQEDACPEFCDFVNHLYNHDPTIFQTLTTHYRQDIDVIRWALQELTKWKMNTKTDDLHETSMKFRDLLLKWGEYKVQYKATFGEE</sequence>
<proteinExistence type="predicted"/>
<feature type="chain" id="PRO_5030884109" evidence="1">
    <location>
        <begin position="20"/>
        <end position="129"/>
    </location>
</feature>
<evidence type="ECO:0000313" key="2">
    <source>
        <dbReference type="EMBL" id="CAE2232970.1"/>
    </source>
</evidence>
<organism evidence="2">
    <name type="scientific">Vannella robusta</name>
    <dbReference type="NCBI Taxonomy" id="1487602"/>
    <lineage>
        <taxon>Eukaryota</taxon>
        <taxon>Amoebozoa</taxon>
        <taxon>Discosea</taxon>
        <taxon>Flabellinia</taxon>
        <taxon>Vannellidae</taxon>
        <taxon>Vannella</taxon>
    </lineage>
</organism>
<evidence type="ECO:0000256" key="1">
    <source>
        <dbReference type="SAM" id="SignalP"/>
    </source>
</evidence>
<dbReference type="EMBL" id="HBKP01019942">
    <property type="protein sequence ID" value="CAE2232970.1"/>
    <property type="molecule type" value="Transcribed_RNA"/>
</dbReference>
<protein>
    <submittedName>
        <fullName evidence="2">Uncharacterized protein</fullName>
    </submittedName>
</protein>
<feature type="signal peptide" evidence="1">
    <location>
        <begin position="1"/>
        <end position="19"/>
    </location>
</feature>
<name>A0A7S4MNI2_9EUKA</name>
<gene>
    <name evidence="2" type="ORF">VSP0166_LOCUS14108</name>
</gene>
<reference evidence="2" key="1">
    <citation type="submission" date="2021-01" db="EMBL/GenBank/DDBJ databases">
        <authorList>
            <person name="Corre E."/>
            <person name="Pelletier E."/>
            <person name="Niang G."/>
            <person name="Scheremetjew M."/>
            <person name="Finn R."/>
            <person name="Kale V."/>
            <person name="Holt S."/>
            <person name="Cochrane G."/>
            <person name="Meng A."/>
            <person name="Brown T."/>
            <person name="Cohen L."/>
        </authorList>
    </citation>
    <scope>NUCLEOTIDE SEQUENCE</scope>
    <source>
        <strain evidence="2">DIVA3 518/3/11/1/6</strain>
    </source>
</reference>